<accession>A0ACC6J310</accession>
<comment type="caution">
    <text evidence="1">The sequence shown here is derived from an EMBL/GenBank/DDBJ whole genome shotgun (WGS) entry which is preliminary data.</text>
</comment>
<reference evidence="1" key="1">
    <citation type="submission" date="2023-07" db="EMBL/GenBank/DDBJ databases">
        <title>Sorghum-associated microbial communities from plants grown in Nebraska, USA.</title>
        <authorList>
            <person name="Schachtman D."/>
        </authorList>
    </citation>
    <scope>NUCLEOTIDE SEQUENCE</scope>
    <source>
        <strain evidence="1">DS2329</strain>
    </source>
</reference>
<proteinExistence type="predicted"/>
<dbReference type="Proteomes" id="UP001184833">
    <property type="component" value="Unassembled WGS sequence"/>
</dbReference>
<evidence type="ECO:0000313" key="1">
    <source>
        <dbReference type="EMBL" id="MDR6457272.1"/>
    </source>
</evidence>
<sequence>MKKTIFISLMGVGLSAYGQVGVNTTNPAATFDATAKSSTGTSSNVDGMLIPRLDRQRAQSMISVPTSTLIFVNSIATGSQSGTAVNIDAAGYYYYYNGTAWVKLHNPTNAVAGNIYNTDGALSGNRIVAQGANTLAFTGTQTNAFSVNGKNFSVDAANNRVGVGTIAPSSSLSVQNSSGATTNTISAGIENCGAPCLQGVSRNITLYNLNSTGGQFAELGFIPSTSETGLSGATITGIDRDVANSYAGLQFFTRNATDFAPRLTIKSSGNIGIGTTAPTNKLHIESATSGVLKIVDGTQGTDKVLTSDANGLATWKVLPAAPASTNIYNTDGTLTGNRAVTQGANRLAFTGTATNAFSVAGSSLSVDAANNRVGIGTTSPQRVLEVSANSNPIRVTNLPNLTSGGGNTDVLTINSSGDIQKAPLNNLLAGPVSLTFTPASFTASGNESVIWCSNPGISVTLPTPSNSQIGKSLSIVAAGGAVSLLGSTPTSSNGVKLGTVNDLKRITIFAIAAGVFGNATNEWVVIAKDF</sequence>
<gene>
    <name evidence="1" type="ORF">J2786_000365</name>
</gene>
<dbReference type="EMBL" id="JAVDQX010000001">
    <property type="protein sequence ID" value="MDR6457272.1"/>
    <property type="molecule type" value="Genomic_DNA"/>
</dbReference>
<protein>
    <submittedName>
        <fullName evidence="1">Uncharacterized protein</fullName>
    </submittedName>
</protein>
<name>A0ACC6J310_9FLAO</name>
<evidence type="ECO:0000313" key="2">
    <source>
        <dbReference type="Proteomes" id="UP001184833"/>
    </source>
</evidence>
<organism evidence="1 2">
    <name type="scientific">Chryseobacterium vietnamense</name>
    <dbReference type="NCBI Taxonomy" id="866785"/>
    <lineage>
        <taxon>Bacteria</taxon>
        <taxon>Pseudomonadati</taxon>
        <taxon>Bacteroidota</taxon>
        <taxon>Flavobacteriia</taxon>
        <taxon>Flavobacteriales</taxon>
        <taxon>Weeksellaceae</taxon>
        <taxon>Chryseobacterium group</taxon>
        <taxon>Chryseobacterium</taxon>
    </lineage>
</organism>
<keyword evidence="2" id="KW-1185">Reference proteome</keyword>